<evidence type="ECO:0000256" key="1">
    <source>
        <dbReference type="SAM" id="MobiDB-lite"/>
    </source>
</evidence>
<accession>A0AAN6XW07</accession>
<dbReference type="Proteomes" id="UP001301769">
    <property type="component" value="Unassembled WGS sequence"/>
</dbReference>
<evidence type="ECO:0000313" key="3">
    <source>
        <dbReference type="Proteomes" id="UP001301769"/>
    </source>
</evidence>
<keyword evidence="3" id="KW-1185">Reference proteome</keyword>
<feature type="region of interest" description="Disordered" evidence="1">
    <location>
        <begin position="1"/>
        <end position="28"/>
    </location>
</feature>
<feature type="compositionally biased region" description="Basic and acidic residues" evidence="1">
    <location>
        <begin position="18"/>
        <end position="28"/>
    </location>
</feature>
<comment type="caution">
    <text evidence="2">The sequence shown here is derived from an EMBL/GenBank/DDBJ whole genome shotgun (WGS) entry which is preliminary data.</text>
</comment>
<feature type="compositionally biased region" description="Polar residues" evidence="1">
    <location>
        <begin position="1"/>
        <end position="10"/>
    </location>
</feature>
<gene>
    <name evidence="2" type="ORF">QBC37DRAFT_434534</name>
</gene>
<name>A0AAN6XW07_9PEZI</name>
<evidence type="ECO:0000313" key="2">
    <source>
        <dbReference type="EMBL" id="KAK4206716.1"/>
    </source>
</evidence>
<reference evidence="2" key="1">
    <citation type="journal article" date="2023" name="Mol. Phylogenet. Evol.">
        <title>Genome-scale phylogeny and comparative genomics of the fungal order Sordariales.</title>
        <authorList>
            <person name="Hensen N."/>
            <person name="Bonometti L."/>
            <person name="Westerberg I."/>
            <person name="Brannstrom I.O."/>
            <person name="Guillou S."/>
            <person name="Cros-Aarteil S."/>
            <person name="Calhoun S."/>
            <person name="Haridas S."/>
            <person name="Kuo A."/>
            <person name="Mondo S."/>
            <person name="Pangilinan J."/>
            <person name="Riley R."/>
            <person name="LaButti K."/>
            <person name="Andreopoulos B."/>
            <person name="Lipzen A."/>
            <person name="Chen C."/>
            <person name="Yan M."/>
            <person name="Daum C."/>
            <person name="Ng V."/>
            <person name="Clum A."/>
            <person name="Steindorff A."/>
            <person name="Ohm R.A."/>
            <person name="Martin F."/>
            <person name="Silar P."/>
            <person name="Natvig D.O."/>
            <person name="Lalanne C."/>
            <person name="Gautier V."/>
            <person name="Ament-Velasquez S.L."/>
            <person name="Kruys A."/>
            <person name="Hutchinson M.I."/>
            <person name="Powell A.J."/>
            <person name="Barry K."/>
            <person name="Miller A.N."/>
            <person name="Grigoriev I.V."/>
            <person name="Debuchy R."/>
            <person name="Gladieux P."/>
            <person name="Hiltunen Thoren M."/>
            <person name="Johannesson H."/>
        </authorList>
    </citation>
    <scope>NUCLEOTIDE SEQUENCE</scope>
    <source>
        <strain evidence="2">PSN293</strain>
    </source>
</reference>
<sequence length="335" mass="36797">MSSTAMNEQHPQAPAADETTHTPEQLEDHGRPLLRKAATAATFYGYTPFPPLMTFYTDFSGVPFTHVRLCGGGGTTNSKAAADRDQRLYMVDVHPGYTPRGPLHFRPGLYLRNGTTTEAPILAAAGDKDRLPLHALVSTFSLEGVILLPPVDAEEATNPTRDLVTEVIRASTTSTAAAANGMMESTRRVVTFHFAIEVGVKMREREEFEWVDSSGLSSKHTRFVLLRCCSRFPASSSSSNIQAAAAAADDDDDDDDWPDPDDNVGGQVLAELVFDNVMSWNRLFSLELKGAGRTGELGDRWALMVVMTALRICWVRMQGKTTKWVVRMGEMVRGR</sequence>
<protein>
    <submittedName>
        <fullName evidence="2">Uncharacterized protein</fullName>
    </submittedName>
</protein>
<proteinExistence type="predicted"/>
<reference evidence="2" key="2">
    <citation type="submission" date="2023-05" db="EMBL/GenBank/DDBJ databases">
        <authorList>
            <consortium name="Lawrence Berkeley National Laboratory"/>
            <person name="Steindorff A."/>
            <person name="Hensen N."/>
            <person name="Bonometti L."/>
            <person name="Westerberg I."/>
            <person name="Brannstrom I.O."/>
            <person name="Guillou S."/>
            <person name="Cros-Aarteil S."/>
            <person name="Calhoun S."/>
            <person name="Haridas S."/>
            <person name="Kuo A."/>
            <person name="Mondo S."/>
            <person name="Pangilinan J."/>
            <person name="Riley R."/>
            <person name="Labutti K."/>
            <person name="Andreopoulos B."/>
            <person name="Lipzen A."/>
            <person name="Chen C."/>
            <person name="Yanf M."/>
            <person name="Daum C."/>
            <person name="Ng V."/>
            <person name="Clum A."/>
            <person name="Ohm R."/>
            <person name="Martin F."/>
            <person name="Silar P."/>
            <person name="Natvig D."/>
            <person name="Lalanne C."/>
            <person name="Gautier V."/>
            <person name="Ament-Velasquez S.L."/>
            <person name="Kruys A."/>
            <person name="Hutchinson M.I."/>
            <person name="Powell A.J."/>
            <person name="Barry K."/>
            <person name="Miller A.N."/>
            <person name="Grigoriev I.V."/>
            <person name="Debuchy R."/>
            <person name="Gladieux P."/>
            <person name="Thoren M.H."/>
            <person name="Johannesson H."/>
        </authorList>
    </citation>
    <scope>NUCLEOTIDE SEQUENCE</scope>
    <source>
        <strain evidence="2">PSN293</strain>
    </source>
</reference>
<dbReference type="AlphaFoldDB" id="A0AAN6XW07"/>
<organism evidence="2 3">
    <name type="scientific">Rhypophila decipiens</name>
    <dbReference type="NCBI Taxonomy" id="261697"/>
    <lineage>
        <taxon>Eukaryota</taxon>
        <taxon>Fungi</taxon>
        <taxon>Dikarya</taxon>
        <taxon>Ascomycota</taxon>
        <taxon>Pezizomycotina</taxon>
        <taxon>Sordariomycetes</taxon>
        <taxon>Sordariomycetidae</taxon>
        <taxon>Sordariales</taxon>
        <taxon>Naviculisporaceae</taxon>
        <taxon>Rhypophila</taxon>
    </lineage>
</organism>
<dbReference type="EMBL" id="MU858362">
    <property type="protein sequence ID" value="KAK4206716.1"/>
    <property type="molecule type" value="Genomic_DNA"/>
</dbReference>